<evidence type="ECO:0000256" key="1">
    <source>
        <dbReference type="SAM" id="MobiDB-lite"/>
    </source>
</evidence>
<reference evidence="2" key="1">
    <citation type="submission" date="2020-06" db="EMBL/GenBank/DDBJ databases">
        <authorList>
            <person name="Li T."/>
            <person name="Hu X."/>
            <person name="Zhang T."/>
            <person name="Song X."/>
            <person name="Zhang H."/>
            <person name="Dai N."/>
            <person name="Sheng W."/>
            <person name="Hou X."/>
            <person name="Wei L."/>
        </authorList>
    </citation>
    <scope>NUCLEOTIDE SEQUENCE</scope>
    <source>
        <strain evidence="2">G01</strain>
        <tissue evidence="2">Leaf</tissue>
    </source>
</reference>
<proteinExistence type="predicted"/>
<reference evidence="2" key="2">
    <citation type="journal article" date="2024" name="Plant">
        <title>Genomic evolution and insights into agronomic trait innovations of Sesamum species.</title>
        <authorList>
            <person name="Miao H."/>
            <person name="Wang L."/>
            <person name="Qu L."/>
            <person name="Liu H."/>
            <person name="Sun Y."/>
            <person name="Le M."/>
            <person name="Wang Q."/>
            <person name="Wei S."/>
            <person name="Zheng Y."/>
            <person name="Lin W."/>
            <person name="Duan Y."/>
            <person name="Cao H."/>
            <person name="Xiong S."/>
            <person name="Wang X."/>
            <person name="Wei L."/>
            <person name="Li C."/>
            <person name="Ma Q."/>
            <person name="Ju M."/>
            <person name="Zhao R."/>
            <person name="Li G."/>
            <person name="Mu C."/>
            <person name="Tian Q."/>
            <person name="Mei H."/>
            <person name="Zhang T."/>
            <person name="Gao T."/>
            <person name="Zhang H."/>
        </authorList>
    </citation>
    <scope>NUCLEOTIDE SEQUENCE</scope>
    <source>
        <strain evidence="2">G01</strain>
    </source>
</reference>
<organism evidence="2">
    <name type="scientific">Sesamum angustifolium</name>
    <dbReference type="NCBI Taxonomy" id="2727405"/>
    <lineage>
        <taxon>Eukaryota</taxon>
        <taxon>Viridiplantae</taxon>
        <taxon>Streptophyta</taxon>
        <taxon>Embryophyta</taxon>
        <taxon>Tracheophyta</taxon>
        <taxon>Spermatophyta</taxon>
        <taxon>Magnoliopsida</taxon>
        <taxon>eudicotyledons</taxon>
        <taxon>Gunneridae</taxon>
        <taxon>Pentapetalae</taxon>
        <taxon>asterids</taxon>
        <taxon>lamiids</taxon>
        <taxon>Lamiales</taxon>
        <taxon>Pedaliaceae</taxon>
        <taxon>Sesamum</taxon>
    </lineage>
</organism>
<accession>A0AAW2QQ61</accession>
<feature type="compositionally biased region" description="Low complexity" evidence="1">
    <location>
        <begin position="31"/>
        <end position="48"/>
    </location>
</feature>
<name>A0AAW2QQ61_9LAMI</name>
<evidence type="ECO:0000313" key="2">
    <source>
        <dbReference type="EMBL" id="KAL0369855.1"/>
    </source>
</evidence>
<feature type="compositionally biased region" description="Polar residues" evidence="1">
    <location>
        <begin position="54"/>
        <end position="69"/>
    </location>
</feature>
<protein>
    <submittedName>
        <fullName evidence="2">Uncharacterized protein</fullName>
    </submittedName>
</protein>
<feature type="non-terminal residue" evidence="2">
    <location>
        <position position="77"/>
    </location>
</feature>
<dbReference type="AlphaFoldDB" id="A0AAW2QQ61"/>
<dbReference type="EMBL" id="JACGWK010000002">
    <property type="protein sequence ID" value="KAL0369855.1"/>
    <property type="molecule type" value="Genomic_DNA"/>
</dbReference>
<sequence length="77" mass="8158">MAYRRRQQLGRTDAPYSDNYDTPPPPDANTSSSSSSASSLAAKAIRASAEYRDSSLSSAYEQSALSSPRDSAPSPAK</sequence>
<feature type="region of interest" description="Disordered" evidence="1">
    <location>
        <begin position="1"/>
        <end position="77"/>
    </location>
</feature>
<gene>
    <name evidence="2" type="ORF">Sangu_0303600</name>
</gene>
<comment type="caution">
    <text evidence="2">The sequence shown here is derived from an EMBL/GenBank/DDBJ whole genome shotgun (WGS) entry which is preliminary data.</text>
</comment>